<dbReference type="RefSeq" id="WP_184677110.1">
    <property type="nucleotide sequence ID" value="NZ_JACHGY010000001.1"/>
</dbReference>
<keyword evidence="3" id="KW-0378">Hydrolase</keyword>
<dbReference type="InterPro" id="IPR050546">
    <property type="entry name" value="Glycosyl_Hydrlase_16"/>
</dbReference>
<dbReference type="Gene3D" id="2.60.120.200">
    <property type="match status" value="1"/>
</dbReference>
<name>A0A7X0H591_9BACT</name>
<evidence type="ECO:0000313" key="7">
    <source>
        <dbReference type="EMBL" id="MBB6429536.1"/>
    </source>
</evidence>
<evidence type="ECO:0000313" key="8">
    <source>
        <dbReference type="Proteomes" id="UP000541810"/>
    </source>
</evidence>
<dbReference type="GO" id="GO:0033916">
    <property type="term" value="F:beta-agarase activity"/>
    <property type="evidence" value="ECO:0007669"/>
    <property type="project" value="InterPro"/>
</dbReference>
<dbReference type="AlphaFoldDB" id="A0A7X0H591"/>
<keyword evidence="4" id="KW-0326">Glycosidase</keyword>
<evidence type="ECO:0000259" key="6">
    <source>
        <dbReference type="PROSITE" id="PS51762"/>
    </source>
</evidence>
<evidence type="ECO:0000256" key="2">
    <source>
        <dbReference type="ARBA" id="ARBA00022729"/>
    </source>
</evidence>
<dbReference type="InterPro" id="IPR000757">
    <property type="entry name" value="Beta-glucanase-like"/>
</dbReference>
<keyword evidence="2 5" id="KW-0732">Signal</keyword>
<dbReference type="InterPro" id="IPR016287">
    <property type="entry name" value="Beta_agarase"/>
</dbReference>
<evidence type="ECO:0000256" key="3">
    <source>
        <dbReference type="ARBA" id="ARBA00022801"/>
    </source>
</evidence>
<keyword evidence="8" id="KW-1185">Reference proteome</keyword>
<evidence type="ECO:0000256" key="4">
    <source>
        <dbReference type="ARBA" id="ARBA00023295"/>
    </source>
</evidence>
<feature type="chain" id="PRO_5031012528" evidence="5">
    <location>
        <begin position="22"/>
        <end position="296"/>
    </location>
</feature>
<dbReference type="EMBL" id="JACHGY010000001">
    <property type="protein sequence ID" value="MBB6429536.1"/>
    <property type="molecule type" value="Genomic_DNA"/>
</dbReference>
<protein>
    <submittedName>
        <fullName evidence="7">Beta-glucanase (GH16 family)</fullName>
    </submittedName>
</protein>
<dbReference type="PROSITE" id="PS51762">
    <property type="entry name" value="GH16_2"/>
    <property type="match status" value="1"/>
</dbReference>
<proteinExistence type="inferred from homology"/>
<accession>A0A7X0H591</accession>
<feature type="domain" description="GH16" evidence="6">
    <location>
        <begin position="39"/>
        <end position="289"/>
    </location>
</feature>
<feature type="signal peptide" evidence="5">
    <location>
        <begin position="1"/>
        <end position="21"/>
    </location>
</feature>
<dbReference type="Pfam" id="PF00722">
    <property type="entry name" value="Glyco_hydro_16"/>
    <property type="match status" value="1"/>
</dbReference>
<evidence type="ECO:0000256" key="1">
    <source>
        <dbReference type="ARBA" id="ARBA00006865"/>
    </source>
</evidence>
<comment type="caution">
    <text evidence="7">The sequence shown here is derived from an EMBL/GenBank/DDBJ whole genome shotgun (WGS) entry which is preliminary data.</text>
</comment>
<dbReference type="Proteomes" id="UP000541810">
    <property type="component" value="Unassembled WGS sequence"/>
</dbReference>
<sequence>MIRPLLVIVGLLFIAAPFASAQTRPGAKVTNEVSFEDAPERTNRKFPLSDQNNEGKWKPIRELSDEFGGKQLNTTRWYPNNPKWKGRPPTFFHGSNVSLENGELVLRVNKHGDAELPKGFTHTAGFIKSRDRLTYGYLEAEMKLMDAPWVSGFWVTNVQSDWWTEIDICENCPGSEGRENDLNSNMHVFRAPPDKGDVTEHFDSSKRYKVPFRLQDDYHVWGLEWDPEHIRFYIDGVLFREVENTHWHQPLEININNESNKWFGALPDDNRLDGEFRIKYLRVWQKRGGYENPFDK</sequence>
<dbReference type="InterPro" id="IPR013320">
    <property type="entry name" value="ConA-like_dom_sf"/>
</dbReference>
<dbReference type="GO" id="GO:0005975">
    <property type="term" value="P:carbohydrate metabolic process"/>
    <property type="evidence" value="ECO:0007669"/>
    <property type="project" value="InterPro"/>
</dbReference>
<dbReference type="PANTHER" id="PTHR10963">
    <property type="entry name" value="GLYCOSYL HYDROLASE-RELATED"/>
    <property type="match status" value="1"/>
</dbReference>
<dbReference type="CDD" id="cd02178">
    <property type="entry name" value="GH16_beta_agarase"/>
    <property type="match status" value="1"/>
</dbReference>
<dbReference type="SUPFAM" id="SSF49899">
    <property type="entry name" value="Concanavalin A-like lectins/glucanases"/>
    <property type="match status" value="1"/>
</dbReference>
<comment type="similarity">
    <text evidence="1">Belongs to the glycosyl hydrolase 16 family.</text>
</comment>
<organism evidence="7 8">
    <name type="scientific">Algisphaera agarilytica</name>
    <dbReference type="NCBI Taxonomy" id="1385975"/>
    <lineage>
        <taxon>Bacteria</taxon>
        <taxon>Pseudomonadati</taxon>
        <taxon>Planctomycetota</taxon>
        <taxon>Phycisphaerae</taxon>
        <taxon>Phycisphaerales</taxon>
        <taxon>Phycisphaeraceae</taxon>
        <taxon>Algisphaera</taxon>
    </lineage>
</organism>
<gene>
    <name evidence="7" type="ORF">HNQ40_001342</name>
</gene>
<reference evidence="7 8" key="1">
    <citation type="submission" date="2020-08" db="EMBL/GenBank/DDBJ databases">
        <title>Genomic Encyclopedia of Type Strains, Phase IV (KMG-IV): sequencing the most valuable type-strain genomes for metagenomic binning, comparative biology and taxonomic classification.</title>
        <authorList>
            <person name="Goeker M."/>
        </authorList>
    </citation>
    <scope>NUCLEOTIDE SEQUENCE [LARGE SCALE GENOMIC DNA]</scope>
    <source>
        <strain evidence="7 8">DSM 103725</strain>
    </source>
</reference>
<evidence type="ECO:0000256" key="5">
    <source>
        <dbReference type="SAM" id="SignalP"/>
    </source>
</evidence>
<dbReference type="PANTHER" id="PTHR10963:SF55">
    <property type="entry name" value="GLYCOSIDE HYDROLASE FAMILY 16 PROTEIN"/>
    <property type="match status" value="1"/>
</dbReference>